<feature type="domain" description="Nucleotide-diphospho-sugar transferase" evidence="2">
    <location>
        <begin position="137"/>
        <end position="206"/>
    </location>
</feature>
<dbReference type="InterPro" id="IPR044821">
    <property type="entry name" value="At1g28695/At4g15970-like"/>
</dbReference>
<comment type="caution">
    <text evidence="3">The sequence shown here is derived from an EMBL/GenBank/DDBJ whole genome shotgun (WGS) entry which is preliminary data.</text>
</comment>
<protein>
    <recommendedName>
        <fullName evidence="2">Nucleotide-diphospho-sugar transferase domain-containing protein</fullName>
    </recommendedName>
</protein>
<reference evidence="3" key="1">
    <citation type="submission" date="2017-07" db="EMBL/GenBank/DDBJ databases">
        <title>Taro Niue Genome Assembly and Annotation.</title>
        <authorList>
            <person name="Atibalentja N."/>
            <person name="Keating K."/>
            <person name="Fields C.J."/>
        </authorList>
    </citation>
    <scope>NUCLEOTIDE SEQUENCE</scope>
    <source>
        <strain evidence="3">Niue_2</strain>
        <tissue evidence="3">Leaf</tissue>
    </source>
</reference>
<dbReference type="EMBL" id="NMUH01002940">
    <property type="protein sequence ID" value="MQM02907.1"/>
    <property type="molecule type" value="Genomic_DNA"/>
</dbReference>
<keyword evidence="4" id="KW-1185">Reference proteome</keyword>
<proteinExistence type="predicted"/>
<organism evidence="3 4">
    <name type="scientific">Colocasia esculenta</name>
    <name type="common">Wild taro</name>
    <name type="synonym">Arum esculentum</name>
    <dbReference type="NCBI Taxonomy" id="4460"/>
    <lineage>
        <taxon>Eukaryota</taxon>
        <taxon>Viridiplantae</taxon>
        <taxon>Streptophyta</taxon>
        <taxon>Embryophyta</taxon>
        <taxon>Tracheophyta</taxon>
        <taxon>Spermatophyta</taxon>
        <taxon>Magnoliopsida</taxon>
        <taxon>Liliopsida</taxon>
        <taxon>Araceae</taxon>
        <taxon>Aroideae</taxon>
        <taxon>Colocasieae</taxon>
        <taxon>Colocasia</taxon>
    </lineage>
</organism>
<sequence length="225" mass="25043">MRTPLRVPLRRPAARFPMRSGTGMLPPDPAEAVPTRGRFLGALLLLAAVTFSCGLVYCAARASAFLPPSIRNLLPPQDPVRLPSDSDTNDLAIVLENAAMVDKTVILTTLNAAWASPNSVLDLFLESFRIGDHTSGLLEHLVIVALDQEAYARCRSVHTHCYTLIMEGMDFSEEKAFMSDGYLEMMWRRIDFLRTILEMGYNFIFTVLSSSLFLLACRIESTSRL</sequence>
<evidence type="ECO:0000256" key="1">
    <source>
        <dbReference type="SAM" id="Phobius"/>
    </source>
</evidence>
<evidence type="ECO:0000313" key="3">
    <source>
        <dbReference type="EMBL" id="MQM02907.1"/>
    </source>
</evidence>
<feature type="transmembrane region" description="Helical" evidence="1">
    <location>
        <begin position="199"/>
        <end position="217"/>
    </location>
</feature>
<dbReference type="Proteomes" id="UP000652761">
    <property type="component" value="Unassembled WGS sequence"/>
</dbReference>
<evidence type="ECO:0000313" key="4">
    <source>
        <dbReference type="Proteomes" id="UP000652761"/>
    </source>
</evidence>
<dbReference type="PANTHER" id="PTHR46038:SF38">
    <property type="entry name" value="GLYCOSYLTRANSFERASE-RELATED"/>
    <property type="match status" value="1"/>
</dbReference>
<keyword evidence="1" id="KW-0812">Transmembrane</keyword>
<dbReference type="PANTHER" id="PTHR46038">
    <property type="entry name" value="EXPRESSED PROTEIN-RELATED"/>
    <property type="match status" value="1"/>
</dbReference>
<keyword evidence="1" id="KW-1133">Transmembrane helix</keyword>
<gene>
    <name evidence="3" type="ORF">Taro_035678</name>
</gene>
<dbReference type="InterPro" id="IPR005069">
    <property type="entry name" value="Nucl-diP-sugar_transferase"/>
</dbReference>
<accession>A0A843W6D8</accession>
<evidence type="ECO:0000259" key="2">
    <source>
        <dbReference type="Pfam" id="PF03407"/>
    </source>
</evidence>
<name>A0A843W6D8_COLES</name>
<dbReference type="OrthoDB" id="784961at2759"/>
<dbReference type="Pfam" id="PF03407">
    <property type="entry name" value="Nucleotid_trans"/>
    <property type="match status" value="1"/>
</dbReference>
<keyword evidence="1" id="KW-0472">Membrane</keyword>
<dbReference type="AlphaFoldDB" id="A0A843W6D8"/>